<evidence type="ECO:0000256" key="2">
    <source>
        <dbReference type="ARBA" id="ARBA00010383"/>
    </source>
</evidence>
<evidence type="ECO:0008006" key="8">
    <source>
        <dbReference type="Google" id="ProtNLM"/>
    </source>
</evidence>
<sequence>MSPKQMSHLEDFTLFYSGDDSKFWIFSITFSSRDCGPVVTQAAMCKIQHCVIMKSWIILMSLIGAAFCLPLPPHPQHPGYVNLSYEILTPLKWYQSMMKHQYPSFGYEPMSGWLQNPMIPLSPMMPQQQIPHPHAIPKLSPHHSVLIPQQPMIPLSPHHPLLPLAPPQANPLNPTYLTNPESQYPTNTQPIELPKPDILNKLGQPLFPIQPQPPLVEERQHEQWQPLSKTKLEELVCTLCVTPLNSALCM</sequence>
<comment type="similarity">
    <text evidence="2">Belongs to the amelogenin family.</text>
</comment>
<dbReference type="GO" id="GO:0070166">
    <property type="term" value="P:enamel mineralization"/>
    <property type="evidence" value="ECO:0007669"/>
    <property type="project" value="TreeGrafter"/>
</dbReference>
<accession>A0A2G9RKF9</accession>
<evidence type="ECO:0000256" key="4">
    <source>
        <dbReference type="ARBA" id="ARBA00022530"/>
    </source>
</evidence>
<dbReference type="SMART" id="SM00818">
    <property type="entry name" value="Amelogenin"/>
    <property type="match status" value="1"/>
</dbReference>
<evidence type="ECO:0000313" key="6">
    <source>
        <dbReference type="EMBL" id="PIO28245.1"/>
    </source>
</evidence>
<name>A0A2G9RKF9_AQUCT</name>
<dbReference type="PANTHER" id="PTHR46794">
    <property type="entry name" value="AMELOGENIN, Y ISOFORM"/>
    <property type="match status" value="1"/>
</dbReference>
<gene>
    <name evidence="6" type="ORF">AB205_0094360</name>
</gene>
<evidence type="ECO:0000256" key="1">
    <source>
        <dbReference type="ARBA" id="ARBA00004498"/>
    </source>
</evidence>
<evidence type="ECO:0000256" key="3">
    <source>
        <dbReference type="ARBA" id="ARBA00022525"/>
    </source>
</evidence>
<keyword evidence="5" id="KW-0091">Biomineralization</keyword>
<dbReference type="InterPro" id="IPR004116">
    <property type="entry name" value="Amelogenin"/>
</dbReference>
<dbReference type="OrthoDB" id="9030267at2759"/>
<keyword evidence="4" id="KW-0272">Extracellular matrix</keyword>
<reference evidence="7" key="1">
    <citation type="journal article" date="2017" name="Nat. Commun.">
        <title>The North American bullfrog draft genome provides insight into hormonal regulation of long noncoding RNA.</title>
        <authorList>
            <person name="Hammond S.A."/>
            <person name="Warren R.L."/>
            <person name="Vandervalk B.P."/>
            <person name="Kucuk E."/>
            <person name="Khan H."/>
            <person name="Gibb E.A."/>
            <person name="Pandoh P."/>
            <person name="Kirk H."/>
            <person name="Zhao Y."/>
            <person name="Jones M."/>
            <person name="Mungall A.J."/>
            <person name="Coope R."/>
            <person name="Pleasance S."/>
            <person name="Moore R.A."/>
            <person name="Holt R.A."/>
            <person name="Round J.M."/>
            <person name="Ohora S."/>
            <person name="Walle B.V."/>
            <person name="Veldhoen N."/>
            <person name="Helbing C.C."/>
            <person name="Birol I."/>
        </authorList>
    </citation>
    <scope>NUCLEOTIDE SEQUENCE [LARGE SCALE GENOMIC DNA]</scope>
</reference>
<dbReference type="Proteomes" id="UP000228934">
    <property type="component" value="Unassembled WGS sequence"/>
</dbReference>
<organism evidence="6 7">
    <name type="scientific">Aquarana catesbeiana</name>
    <name type="common">American bullfrog</name>
    <name type="synonym">Rana catesbeiana</name>
    <dbReference type="NCBI Taxonomy" id="8400"/>
    <lineage>
        <taxon>Eukaryota</taxon>
        <taxon>Metazoa</taxon>
        <taxon>Chordata</taxon>
        <taxon>Craniata</taxon>
        <taxon>Vertebrata</taxon>
        <taxon>Euteleostomi</taxon>
        <taxon>Amphibia</taxon>
        <taxon>Batrachia</taxon>
        <taxon>Anura</taxon>
        <taxon>Neobatrachia</taxon>
        <taxon>Ranoidea</taxon>
        <taxon>Ranidae</taxon>
        <taxon>Aquarana</taxon>
    </lineage>
</organism>
<keyword evidence="7" id="KW-1185">Reference proteome</keyword>
<dbReference type="Pfam" id="PF02948">
    <property type="entry name" value="Amelogenin"/>
    <property type="match status" value="1"/>
</dbReference>
<dbReference type="EMBL" id="KV938493">
    <property type="protein sequence ID" value="PIO28245.1"/>
    <property type="molecule type" value="Genomic_DNA"/>
</dbReference>
<dbReference type="AlphaFoldDB" id="A0A2G9RKF9"/>
<keyword evidence="3" id="KW-0964">Secreted</keyword>
<evidence type="ECO:0000256" key="5">
    <source>
        <dbReference type="ARBA" id="ARBA00022591"/>
    </source>
</evidence>
<dbReference type="PANTHER" id="PTHR46794:SF2">
    <property type="entry name" value="AMELOGENIN, X ISOFORM"/>
    <property type="match status" value="1"/>
</dbReference>
<proteinExistence type="inferred from homology"/>
<evidence type="ECO:0000313" key="7">
    <source>
        <dbReference type="Proteomes" id="UP000228934"/>
    </source>
</evidence>
<comment type="subcellular location">
    <subcellularLocation>
        <location evidence="1">Secreted</location>
        <location evidence="1">Extracellular space</location>
        <location evidence="1">Extracellular matrix</location>
    </subcellularLocation>
</comment>
<dbReference type="PRINTS" id="PR01757">
    <property type="entry name" value="AMELOGENIN"/>
</dbReference>
<dbReference type="GO" id="GO:0030345">
    <property type="term" value="F:structural constituent of tooth enamel"/>
    <property type="evidence" value="ECO:0007669"/>
    <property type="project" value="TreeGrafter"/>
</dbReference>
<protein>
    <recommendedName>
        <fullName evidence="8">Amelogenin</fullName>
    </recommendedName>
</protein>